<dbReference type="RefSeq" id="WP_059281233.1">
    <property type="nucleotide sequence ID" value="NZ_CAJFZU010000001.1"/>
</dbReference>
<sequence length="263" mass="28435">MNAGTTTLRQPVWADHRRRVPGAPADLTLHVLPLAEFAPWAFSASGCLSELELARAETVQEARARELFTVSRVALRHVLAHRLGCRPHEVPVSHDPRTGAPRPVHGRAASVSSADDDALPAPAGSVTGSVWAPVQPVHFSVSRTAGVVALVTAQRRVGVDVERIQSDVEAGVLLDVLHPADRERLARLRGRRRAADVTRTWVRVEALVKGWETGLSRDPAGIRIGPAARADYGHGWTVSDVRTRSAENARLAVAWQTDPRPVG</sequence>
<accession>A0AAX2SGF3</accession>
<evidence type="ECO:0000313" key="4">
    <source>
        <dbReference type="EMBL" id="TFI02552.1"/>
    </source>
</evidence>
<proteinExistence type="predicted"/>
<dbReference type="GO" id="GO:0008897">
    <property type="term" value="F:holo-[acyl-carrier-protein] synthase activity"/>
    <property type="evidence" value="ECO:0007669"/>
    <property type="project" value="InterPro"/>
</dbReference>
<evidence type="ECO:0000313" key="5">
    <source>
        <dbReference type="Proteomes" id="UP000298017"/>
    </source>
</evidence>
<organism evidence="4 5">
    <name type="scientific">Kocuria rhizophila</name>
    <dbReference type="NCBI Taxonomy" id="72000"/>
    <lineage>
        <taxon>Bacteria</taxon>
        <taxon>Bacillati</taxon>
        <taxon>Actinomycetota</taxon>
        <taxon>Actinomycetes</taxon>
        <taxon>Micrococcales</taxon>
        <taxon>Micrococcaceae</taxon>
        <taxon>Kocuria</taxon>
    </lineage>
</organism>
<comment type="caution">
    <text evidence="4">The sequence shown here is derived from an EMBL/GenBank/DDBJ whole genome shotgun (WGS) entry which is preliminary data.</text>
</comment>
<dbReference type="AlphaFoldDB" id="A0AAX2SGF3"/>
<dbReference type="InterPro" id="IPR037143">
    <property type="entry name" value="4-PPantetheinyl_Trfase_dom_sf"/>
</dbReference>
<evidence type="ECO:0000256" key="2">
    <source>
        <dbReference type="SAM" id="MobiDB-lite"/>
    </source>
</evidence>
<dbReference type="SUPFAM" id="SSF56214">
    <property type="entry name" value="4'-phosphopantetheinyl transferase"/>
    <property type="match status" value="2"/>
</dbReference>
<dbReference type="Gene3D" id="3.90.470.20">
    <property type="entry name" value="4'-phosphopantetheinyl transferase domain"/>
    <property type="match status" value="1"/>
</dbReference>
<protein>
    <submittedName>
        <fullName evidence="4">4'-phosphopantetheinyl transferase superfamily protein</fullName>
    </submittedName>
</protein>
<dbReference type="GO" id="GO:0000287">
    <property type="term" value="F:magnesium ion binding"/>
    <property type="evidence" value="ECO:0007669"/>
    <property type="project" value="InterPro"/>
</dbReference>
<keyword evidence="1 4" id="KW-0808">Transferase</keyword>
<dbReference type="InterPro" id="IPR008278">
    <property type="entry name" value="4-PPantetheinyl_Trfase_dom"/>
</dbReference>
<reference evidence="4 5" key="1">
    <citation type="submission" date="2019-03" db="EMBL/GenBank/DDBJ databases">
        <title>Genome Sequencing and Assembly of Various Microbes Isolated from Alder Root Nodule.</title>
        <authorList>
            <person name="Swanson E."/>
            <person name="Sevigny J.L."/>
            <person name="Pesce C."/>
            <person name="Davis I."/>
            <person name="Kleiner V."/>
            <person name="Tisa L."/>
        </authorList>
    </citation>
    <scope>NUCLEOTIDE SEQUENCE [LARGE SCALE GENOMIC DNA]</scope>
    <source>
        <strain evidence="4 5">4R-31</strain>
    </source>
</reference>
<keyword evidence="5" id="KW-1185">Reference proteome</keyword>
<evidence type="ECO:0000259" key="3">
    <source>
        <dbReference type="Pfam" id="PF01648"/>
    </source>
</evidence>
<gene>
    <name evidence="4" type="ORF">E4P33_02825</name>
</gene>
<dbReference type="Pfam" id="PF01648">
    <property type="entry name" value="ACPS"/>
    <property type="match status" value="1"/>
</dbReference>
<dbReference type="Proteomes" id="UP000298017">
    <property type="component" value="Unassembled WGS sequence"/>
</dbReference>
<dbReference type="EMBL" id="SPNK01000002">
    <property type="protein sequence ID" value="TFI02552.1"/>
    <property type="molecule type" value="Genomic_DNA"/>
</dbReference>
<name>A0AAX2SGF3_KOCRH</name>
<dbReference type="GeneID" id="93233322"/>
<evidence type="ECO:0000256" key="1">
    <source>
        <dbReference type="ARBA" id="ARBA00022679"/>
    </source>
</evidence>
<feature type="compositionally biased region" description="Low complexity" evidence="2">
    <location>
        <begin position="108"/>
        <end position="120"/>
    </location>
</feature>
<feature type="region of interest" description="Disordered" evidence="2">
    <location>
        <begin position="89"/>
        <end position="120"/>
    </location>
</feature>
<feature type="domain" description="4'-phosphopantetheinyl transferase" evidence="3">
    <location>
        <begin position="156"/>
        <end position="226"/>
    </location>
</feature>